<protein>
    <submittedName>
        <fullName evidence="1">Uncharacterized protein</fullName>
    </submittedName>
</protein>
<accession>A0A2P5FLI3</accession>
<dbReference type="AlphaFoldDB" id="A0A2P5FLI3"/>
<dbReference type="Proteomes" id="UP000237000">
    <property type="component" value="Unassembled WGS sequence"/>
</dbReference>
<evidence type="ECO:0000313" key="2">
    <source>
        <dbReference type="Proteomes" id="UP000237000"/>
    </source>
</evidence>
<organism evidence="1 2">
    <name type="scientific">Trema orientale</name>
    <name type="common">Charcoal tree</name>
    <name type="synonym">Celtis orientalis</name>
    <dbReference type="NCBI Taxonomy" id="63057"/>
    <lineage>
        <taxon>Eukaryota</taxon>
        <taxon>Viridiplantae</taxon>
        <taxon>Streptophyta</taxon>
        <taxon>Embryophyta</taxon>
        <taxon>Tracheophyta</taxon>
        <taxon>Spermatophyta</taxon>
        <taxon>Magnoliopsida</taxon>
        <taxon>eudicotyledons</taxon>
        <taxon>Gunneridae</taxon>
        <taxon>Pentapetalae</taxon>
        <taxon>rosids</taxon>
        <taxon>fabids</taxon>
        <taxon>Rosales</taxon>
        <taxon>Cannabaceae</taxon>
        <taxon>Trema</taxon>
    </lineage>
</organism>
<keyword evidence="2" id="KW-1185">Reference proteome</keyword>
<evidence type="ECO:0000313" key="1">
    <source>
        <dbReference type="EMBL" id="PON98665.1"/>
    </source>
</evidence>
<dbReference type="EMBL" id="JXTC01000023">
    <property type="protein sequence ID" value="PON98665.1"/>
    <property type="molecule type" value="Genomic_DNA"/>
</dbReference>
<gene>
    <name evidence="1" type="ORF">TorRG33x02_055650</name>
</gene>
<name>A0A2P5FLI3_TREOI</name>
<dbReference type="InParanoid" id="A0A2P5FLI3"/>
<sequence length="56" mass="6083">MGGISSLADRDQGRWARWVWKPAMRGSALAAGASVVFVSSGACAKKKWRIEGFKEN</sequence>
<reference evidence="2" key="1">
    <citation type="submission" date="2016-06" db="EMBL/GenBank/DDBJ databases">
        <title>Parallel loss of symbiosis genes in relatives of nitrogen-fixing non-legume Parasponia.</title>
        <authorList>
            <person name="Van Velzen R."/>
            <person name="Holmer R."/>
            <person name="Bu F."/>
            <person name="Rutten L."/>
            <person name="Van Zeijl A."/>
            <person name="Liu W."/>
            <person name="Santuari L."/>
            <person name="Cao Q."/>
            <person name="Sharma T."/>
            <person name="Shen D."/>
            <person name="Roswanjaya Y."/>
            <person name="Wardhani T."/>
            <person name="Kalhor M.S."/>
            <person name="Jansen J."/>
            <person name="Van den Hoogen J."/>
            <person name="Gungor B."/>
            <person name="Hartog M."/>
            <person name="Hontelez J."/>
            <person name="Verver J."/>
            <person name="Yang W.-C."/>
            <person name="Schijlen E."/>
            <person name="Repin R."/>
            <person name="Schilthuizen M."/>
            <person name="Schranz E."/>
            <person name="Heidstra R."/>
            <person name="Miyata K."/>
            <person name="Fedorova E."/>
            <person name="Kohlen W."/>
            <person name="Bisseling T."/>
            <person name="Smit S."/>
            <person name="Geurts R."/>
        </authorList>
    </citation>
    <scope>NUCLEOTIDE SEQUENCE [LARGE SCALE GENOMIC DNA]</scope>
    <source>
        <strain evidence="2">cv. RG33-2</strain>
    </source>
</reference>
<comment type="caution">
    <text evidence="1">The sequence shown here is derived from an EMBL/GenBank/DDBJ whole genome shotgun (WGS) entry which is preliminary data.</text>
</comment>
<proteinExistence type="predicted"/>